<dbReference type="RefSeq" id="WP_069033000.1">
    <property type="nucleotide sequence ID" value="NZ_MDKC01000005.1"/>
</dbReference>
<feature type="compositionally biased region" description="Acidic residues" evidence="1">
    <location>
        <begin position="72"/>
        <end position="91"/>
    </location>
</feature>
<protein>
    <recommendedName>
        <fullName evidence="4">Spore coat protein CotO</fullName>
    </recommendedName>
</protein>
<dbReference type="Proteomes" id="UP000094580">
    <property type="component" value="Unassembled WGS sequence"/>
</dbReference>
<keyword evidence="3" id="KW-1185">Reference proteome</keyword>
<accession>A0ABX2ZUD3</accession>
<sequence>MARKESKEGVKPLLYIAQPDFQEAKLNVQHSYVVKVNNQDQKQKDKEYVASKYVEVEELDELEELEELEDVVDLDEQEEQQEQEDQEEQVEADNTWMKKPFKAMTNEEKVLFMINKPHYIPKVECRIRTEKDLYIGYIMGYNEGKVSIKVSSKINDVELDIQSIVSIQMVGI</sequence>
<evidence type="ECO:0000313" key="3">
    <source>
        <dbReference type="Proteomes" id="UP000094580"/>
    </source>
</evidence>
<comment type="caution">
    <text evidence="2">The sequence shown here is derived from an EMBL/GenBank/DDBJ whole genome shotgun (WGS) entry which is preliminary data.</text>
</comment>
<dbReference type="Pfam" id="PF14153">
    <property type="entry name" value="Spore_coat_CotO"/>
    <property type="match status" value="1"/>
</dbReference>
<name>A0ABX2ZUD3_9BACI</name>
<gene>
    <name evidence="2" type="ORF">BED47_17955</name>
</gene>
<proteinExistence type="predicted"/>
<organism evidence="2 3">
    <name type="scientific">Gottfriedia luciferensis</name>
    <dbReference type="NCBI Taxonomy" id="178774"/>
    <lineage>
        <taxon>Bacteria</taxon>
        <taxon>Bacillati</taxon>
        <taxon>Bacillota</taxon>
        <taxon>Bacilli</taxon>
        <taxon>Bacillales</taxon>
        <taxon>Bacillaceae</taxon>
        <taxon>Gottfriedia</taxon>
    </lineage>
</organism>
<evidence type="ECO:0008006" key="4">
    <source>
        <dbReference type="Google" id="ProtNLM"/>
    </source>
</evidence>
<reference evidence="2 3" key="1">
    <citation type="submission" date="2016-07" db="EMBL/GenBank/DDBJ databases">
        <authorList>
            <person name="Townsley L."/>
            <person name="Shank E.A."/>
        </authorList>
    </citation>
    <scope>NUCLEOTIDE SEQUENCE [LARGE SCALE GENOMIC DNA]</scope>
    <source>
        <strain evidence="2 3">CH01</strain>
    </source>
</reference>
<evidence type="ECO:0000313" key="2">
    <source>
        <dbReference type="EMBL" id="ODG92801.1"/>
    </source>
</evidence>
<feature type="region of interest" description="Disordered" evidence="1">
    <location>
        <begin position="72"/>
        <end position="95"/>
    </location>
</feature>
<dbReference type="EMBL" id="MDKC01000005">
    <property type="protein sequence ID" value="ODG92801.1"/>
    <property type="molecule type" value="Genomic_DNA"/>
</dbReference>
<dbReference type="InterPro" id="IPR025439">
    <property type="entry name" value="Spore_coat_CotO"/>
</dbReference>
<evidence type="ECO:0000256" key="1">
    <source>
        <dbReference type="SAM" id="MobiDB-lite"/>
    </source>
</evidence>